<dbReference type="PANTHER" id="PTHR45653:SF4">
    <property type="entry name" value="DEDICATOR OF CYTOKINESIS PROTEIN 3"/>
    <property type="match status" value="1"/>
</dbReference>
<dbReference type="InterPro" id="IPR046773">
    <property type="entry name" value="DOCKER_Lobe_C"/>
</dbReference>
<dbReference type="InterPro" id="IPR056372">
    <property type="entry name" value="TPR_DOCK"/>
</dbReference>
<dbReference type="InterPro" id="IPR027007">
    <property type="entry name" value="C2_DOCK-type_domain"/>
</dbReference>
<dbReference type="GO" id="GO:0045211">
    <property type="term" value="C:postsynaptic membrane"/>
    <property type="evidence" value="ECO:0007669"/>
    <property type="project" value="UniProtKB-SubCell"/>
</dbReference>
<reference evidence="40" key="1">
    <citation type="submission" date="2023-03" db="EMBL/GenBank/DDBJ databases">
        <title>Electrophorus voltai genome.</title>
        <authorList>
            <person name="Bian C."/>
        </authorList>
    </citation>
    <scope>NUCLEOTIDE SEQUENCE</scope>
    <source>
        <strain evidence="40">CB-2022</strain>
        <tissue evidence="40">Muscle</tissue>
    </source>
</reference>
<dbReference type="FunFam" id="3.40.50.300:FF:006178">
    <property type="entry name" value="Guanine nucleotide-binding protein G(s) subunit alpha isoforms short"/>
    <property type="match status" value="1"/>
</dbReference>
<dbReference type="InterPro" id="IPR000367">
    <property type="entry name" value="Gprotein_alpha_S"/>
</dbReference>
<dbReference type="PROSITE" id="PS51651">
    <property type="entry name" value="DOCKER"/>
    <property type="match status" value="1"/>
</dbReference>
<comment type="subunit">
    <text evidence="33">G proteins are composed of 3 units; alpha, beta and gamma. The alpha chain contains the guanine nucleotide binding site.</text>
</comment>
<evidence type="ECO:0000256" key="25">
    <source>
        <dbReference type="ARBA" id="ARBA00023242"/>
    </source>
</evidence>
<evidence type="ECO:0000256" key="6">
    <source>
        <dbReference type="ARBA" id="ARBA00007172"/>
    </source>
</evidence>
<dbReference type="PROSITE" id="PS51882">
    <property type="entry name" value="G_ALPHA"/>
    <property type="match status" value="1"/>
</dbReference>
<dbReference type="GO" id="GO:0005509">
    <property type="term" value="F:calcium ion binding"/>
    <property type="evidence" value="ECO:0007669"/>
    <property type="project" value="InterPro"/>
</dbReference>
<dbReference type="GO" id="GO:0005085">
    <property type="term" value="F:guanyl-nucleotide exchange factor activity"/>
    <property type="evidence" value="ECO:0007669"/>
    <property type="project" value="InterPro"/>
</dbReference>
<dbReference type="GO" id="GO:0031267">
    <property type="term" value="F:small GTPase binding"/>
    <property type="evidence" value="ECO:0007669"/>
    <property type="project" value="TreeGrafter"/>
</dbReference>
<evidence type="ECO:0000259" key="39">
    <source>
        <dbReference type="PROSITE" id="PS51699"/>
    </source>
</evidence>
<feature type="region of interest" description="Disordered" evidence="35">
    <location>
        <begin position="1873"/>
        <end position="1897"/>
    </location>
</feature>
<dbReference type="Gene3D" id="1.20.1270.350">
    <property type="entry name" value="Dedicator of cytokinesis N-terminal subdomain"/>
    <property type="match status" value="1"/>
</dbReference>
<evidence type="ECO:0000256" key="31">
    <source>
        <dbReference type="PIRSR" id="PIRSR601019-2"/>
    </source>
</evidence>
<dbReference type="GO" id="GO:0031683">
    <property type="term" value="F:G-protein beta/gamma-subunit complex binding"/>
    <property type="evidence" value="ECO:0007669"/>
    <property type="project" value="UniProtKB-UniRule"/>
</dbReference>
<keyword evidence="7 33" id="KW-1003">Cell membrane</keyword>
<keyword evidence="10" id="KW-0597">Phosphoprotein</keyword>
<dbReference type="SMART" id="SM00736">
    <property type="entry name" value="CADG"/>
    <property type="match status" value="1"/>
</dbReference>
<dbReference type="InterPro" id="IPR042455">
    <property type="entry name" value="DOCK_N_sub1"/>
</dbReference>
<feature type="region of interest" description="Disordered" evidence="35">
    <location>
        <begin position="1662"/>
        <end position="1719"/>
    </location>
</feature>
<dbReference type="GO" id="GO:0005834">
    <property type="term" value="C:heterotrimeric G-protein complex"/>
    <property type="evidence" value="ECO:0007669"/>
    <property type="project" value="UniProtKB-UniRule"/>
</dbReference>
<keyword evidence="9" id="KW-0964">Secreted</keyword>
<dbReference type="InterPro" id="IPR043162">
    <property type="entry name" value="DOCK_C_lobe_C"/>
</dbReference>
<evidence type="ECO:0000256" key="8">
    <source>
        <dbReference type="ARBA" id="ARBA00022490"/>
    </source>
</evidence>
<dbReference type="Gene3D" id="1.25.40.410">
    <property type="match status" value="1"/>
</dbReference>
<dbReference type="FunFam" id="1.10.400.10:FF:000003">
    <property type="entry name" value="Guanine nucleotide-binding protein G(S) subunit alpha"/>
    <property type="match status" value="1"/>
</dbReference>
<dbReference type="InterPro" id="IPR046770">
    <property type="entry name" value="DOCKER_Lobe_B"/>
</dbReference>
<comment type="caution">
    <text evidence="40">The sequence shown here is derived from an EMBL/GenBank/DDBJ whole genome shotgun (WGS) entry which is preliminary data.</text>
</comment>
<evidence type="ECO:0000259" key="37">
    <source>
        <dbReference type="PROSITE" id="PS51650"/>
    </source>
</evidence>
<dbReference type="GO" id="GO:0003924">
    <property type="term" value="F:GTPase activity"/>
    <property type="evidence" value="ECO:0007669"/>
    <property type="project" value="UniProtKB-UniRule"/>
</dbReference>
<feature type="compositionally biased region" description="Basic and acidic residues" evidence="35">
    <location>
        <begin position="8"/>
        <end position="23"/>
    </location>
</feature>
<feature type="binding site" evidence="30">
    <location>
        <begin position="208"/>
        <end position="212"/>
    </location>
    <ligand>
        <name>GTP</name>
        <dbReference type="ChEBI" id="CHEBI:37565"/>
    </ligand>
</feature>
<dbReference type="PRINTS" id="PR00443">
    <property type="entry name" value="GPROTEINAS"/>
</dbReference>
<feature type="compositionally biased region" description="Low complexity" evidence="35">
    <location>
        <begin position="1698"/>
        <end position="1712"/>
    </location>
</feature>
<evidence type="ECO:0000256" key="23">
    <source>
        <dbReference type="ARBA" id="ARBA00023212"/>
    </source>
</evidence>
<dbReference type="GO" id="GO:0007186">
    <property type="term" value="P:G protein-coupled receptor signaling pathway"/>
    <property type="evidence" value="ECO:0007669"/>
    <property type="project" value="InterPro"/>
</dbReference>
<keyword evidence="24 33" id="KW-0807">Transducer</keyword>
<evidence type="ECO:0000256" key="24">
    <source>
        <dbReference type="ARBA" id="ARBA00023224"/>
    </source>
</evidence>
<evidence type="ECO:0000256" key="15">
    <source>
        <dbReference type="ARBA" id="ARBA00022842"/>
    </source>
</evidence>
<keyword evidence="13" id="KW-0732">Signal</keyword>
<keyword evidence="12 31" id="KW-0479">Metal-binding</keyword>
<dbReference type="InterPro" id="IPR008465">
    <property type="entry name" value="DAG1_C"/>
</dbReference>
<feature type="domain" description="Peptidase S72" evidence="39">
    <location>
        <begin position="2475"/>
        <end position="2584"/>
    </location>
</feature>
<dbReference type="FunFam" id="1.20.1270.350:FF:000001">
    <property type="entry name" value="dedicator of cytokinesis protein 4"/>
    <property type="match status" value="1"/>
</dbReference>
<comment type="similarity">
    <text evidence="6 33">Belongs to the G-alpha family. G(s) subfamily.</text>
</comment>
<dbReference type="SUPFAM" id="SSF49313">
    <property type="entry name" value="Cadherin-like"/>
    <property type="match status" value="1"/>
</dbReference>
<dbReference type="PANTHER" id="PTHR45653">
    <property type="entry name" value="DEDICATOR OF CYTOKINESIS"/>
    <property type="match status" value="1"/>
</dbReference>
<dbReference type="EMBL" id="JAROKS010000024">
    <property type="protein sequence ID" value="KAK1786580.1"/>
    <property type="molecule type" value="Genomic_DNA"/>
</dbReference>
<feature type="compositionally biased region" description="Low complexity" evidence="35">
    <location>
        <begin position="1765"/>
        <end position="1789"/>
    </location>
</feature>
<keyword evidence="15 31" id="KW-0460">Magnesium</keyword>
<dbReference type="GO" id="GO:0007264">
    <property type="term" value="P:small GTPase-mediated signal transduction"/>
    <property type="evidence" value="ECO:0007669"/>
    <property type="project" value="InterPro"/>
</dbReference>
<comment type="function">
    <text evidence="28">Transmembrane protein that plays important roles in connecting the extracellular matrix to the cytoskeleton. Acts as a cell adhesion receptor in both muscle and non-muscle tissues. Receptor for both DMD and UTRN and, through these interactions, scaffolds axin to the cytoskeleton. Also functions in cell adhesion-mediated signaling and implicated in cell polarity.</text>
</comment>
<dbReference type="InterPro" id="IPR027357">
    <property type="entry name" value="DOCKER_dom"/>
</dbReference>
<keyword evidence="20" id="KW-0449">Lipoprotein</keyword>
<feature type="binding site" evidence="30">
    <location>
        <begin position="277"/>
        <end position="280"/>
    </location>
    <ligand>
        <name>GTP</name>
        <dbReference type="ChEBI" id="CHEBI:37565"/>
    </ligand>
</feature>
<keyword evidence="41" id="KW-1185">Reference proteome</keyword>
<feature type="region of interest" description="Disordered" evidence="35">
    <location>
        <begin position="1"/>
        <end position="23"/>
    </location>
</feature>
<dbReference type="Pfam" id="PF20422">
    <property type="entry name" value="DHR-2_Lobe_B"/>
    <property type="match status" value="1"/>
</dbReference>
<keyword evidence="14 30" id="KW-0547">Nucleotide-binding</keyword>
<evidence type="ECO:0000256" key="2">
    <source>
        <dbReference type="ARBA" id="ARBA00004239"/>
    </source>
</evidence>
<dbReference type="InterPro" id="IPR006644">
    <property type="entry name" value="Cadg"/>
</dbReference>
<gene>
    <name evidence="40" type="ORF">P4O66_003027</name>
</gene>
<dbReference type="SUPFAM" id="SSF111006">
    <property type="entry name" value="Dystroglycan, domain 2"/>
    <property type="match status" value="1"/>
</dbReference>
<feature type="compositionally biased region" description="Pro residues" evidence="35">
    <location>
        <begin position="2737"/>
        <end position="2748"/>
    </location>
</feature>
<evidence type="ECO:0000256" key="10">
    <source>
        <dbReference type="ARBA" id="ARBA00022553"/>
    </source>
</evidence>
<dbReference type="InterPro" id="IPR035892">
    <property type="entry name" value="C2_domain_sf"/>
</dbReference>
<dbReference type="InterPro" id="IPR026791">
    <property type="entry name" value="DOCK"/>
</dbReference>
<evidence type="ECO:0000256" key="26">
    <source>
        <dbReference type="ARBA" id="ARBA00023257"/>
    </source>
</evidence>
<dbReference type="GO" id="GO:0005525">
    <property type="term" value="F:GTP binding"/>
    <property type="evidence" value="ECO:0007669"/>
    <property type="project" value="UniProtKB-UniRule"/>
</dbReference>
<evidence type="ECO:0000256" key="27">
    <source>
        <dbReference type="ARBA" id="ARBA00023567"/>
    </source>
</evidence>
<dbReference type="GO" id="GO:0005737">
    <property type="term" value="C:cytoplasm"/>
    <property type="evidence" value="ECO:0007669"/>
    <property type="project" value="TreeGrafter"/>
</dbReference>
<evidence type="ECO:0000256" key="7">
    <source>
        <dbReference type="ARBA" id="ARBA00022475"/>
    </source>
</evidence>
<protein>
    <recommendedName>
        <fullName evidence="33">Guanine nucleotide-binding protein G(s) subunit alpha</fullName>
    </recommendedName>
    <alternativeName>
        <fullName evidence="33">Adenylate cyclase-stimulating G alpha protein</fullName>
    </alternativeName>
</protein>
<evidence type="ECO:0000256" key="33">
    <source>
        <dbReference type="RuleBase" id="RU369121"/>
    </source>
</evidence>
<sequence length="2773" mass="315594">MGCLGNSKTEDQRNEEKAQREANKKIEKQLQKDKQIYRATHRLLLLGAGESGKSTIVKQMRILHVNGFNAEEKKQKIQDIKNNIKEAIETIVAAMSTLTPPVQLACPGNERRIKYILNLVNQKDFEFTPEFYEHAKCLWQDDGVRACYERSNEYQLIDCAQYFLDKIDIVQQSDYTPSDQDLLRCRVLTCGIFETRFQVDKVNFHMFDVGGQRDERRKWIQCFNDVTAIIFVVASSSYNMVVREDNQTNRLQEALNLFKNIWNNRWLRTISVILFLNKQDLLAEKVLAAKSKIEEYFSEFARYTTPDDATPEAGEDPRVTRAKYFIRDEFLGIFPANYVHLKKATVTNRGQCETVVPLEDPIITESTSTLQEWGVLWKQLYVKHRVELFQKLRHVMTELMDLRRQLISGHMTQEQSREVKRHITLRLDWGNEHLGLDLVPRKEFEMVDPDQFSVSDLYKMGQRHGDGCRAPVAHHLFLNLKSFTYNSINEDTEVLFSLYDVRENRYISERFLVKLNKNGGAQNPEKVDRLCALFMDLSTKDLKKELYIVAHVIRTGRMLLNDSKKGPPHVQYRRPYGCAALAMTDVFSSITDPKEEKDFVLKIYTCNNESEWYQIHENIIRKSSTKYSAPSTNYGLIVSLQLFRGDLDTLRRENHIMFSRGVTLARKLGFPDVILPGDNRNDLYLTLERGDFERGGKSVQKNIEVTVCVLYADGETLKECISVGCGEPNVSEHRSFVLYHNNSPRWNESLKLPIPIERFRGSHLRFEFRHCSTKDKGEKKLFGFSFTPLMREDGTTLGDECHELYVYKVFIINLLRDPRYYHFRPVMDAYIHTQFAGALAYKELIRCLKWYMDRSAEVVRQDHIQDAMKALEYLFKFIVQSRVLYSRATCGLEEEQFRASIHELFHSIRFLLSLDGRNAETLVCTQAALLNSFPDIFDELLQMFTVQEVAELVRGTLASMPGTVDIGQSMDVVKLQSIARTVDSRLFYFPESRSILLPVVLHHIHLHLRQQRELLLCAGILGSIFSILNTSAQESSCVQEEVEMMVESLLDVLLQTLLSIMSKSQAVENSRSQRCPQCTAEITGEYVSCLLSLLKLMSELHFHHLLNNFHSKDELKKWDVAMELDDIKQRIKNKEFLLKIFCVFRNLMKLGVFPRDWSIMRLLTSQIIVTTTQYLTPALHKNFSDADFDFKVGDNKPHFTPGMMGPFLGVTLVPQAEVRNIMIPIFHDMMDWEQRKNGNFKQVEAELMDKLDSMMSDGKGEENHRELFGLLTQLFGPYPSLLEKMEQETWRETGVSFITSVTRLIERLLDYRELAHQYEMLYDYHSLSWIRKMEASFYDNIIEQQRVEPEFFRMGFYGRKFPFFLRNKEFVCKGYDYERLEDFQQRMLTEFPQAIALQHPNHPDDSIQQSDAQCILLDLQIYAVTPVSELSDGPLMDRVPERIKSFYRINNVSRFHYDRPFHKGPKDRENEFRSLWIERTTLILCRPLPGISRWFEVERREVVEVSPLENAMYVVEHKNQELRTLISQYQHRHHHGNINLLSMCLNGVIDAAVNGGIARYQEAFFDKDYMSSHPEDMERIGQLKELMQEQVHILGVGLAVHEKLVHPEMRPLHKKLIDQFHVMRSGLSHGTAALERFCPSGMRILPPSPESSRIIHRHSPLGSLRLPSAHPPSEGGPLMILTDGLMDQPDDTPLMQPSPSSSSLSSIRSSSSQMLNSAPSSARGHFLMHFDAFQHQMSDHLPALPVRSLRKSPLHPIPGSPTSPVSVLGGSNSTLSGSASSGVSSLSESVHSHADTPSRHVNTQGDPSSRHDSGVVSHGNSSSRHDNPMDAAPVHYWNPDEQLSSQYLHVHFSGVPEHMPEHVHYPSIPEHAQYGHDHFGGTTEPGLYSPDADPAEPQRPCHLRPAGFNPMQDHHHHIHHHASLRRSGPPTVPPRVGLREEENVGVHPVPLPRRIFPPHRATWEQGIREEQEENAGTPDPAQRLSLDELHQIFEDGRATIPAWLYWDDEFCFLQGLPLEGDKGLYRFSLSPAGLQSRDGSIHGHLLLSGSKMSSTYIHTHQTEVFTITVNPEDTDPSLLPLQTEFNATCVCSSGQSVTVLTIILDADLTKMNSRERLALLQKMSLFANVPPELMRVMPVVNNRLFDMTAFMAGPGNAKKVVENGALLSWKLGCALDQSNLPDISAVQLPAKDGTMSALLGFPVVGWYIVNKKPQVFKRIKRQIHNTPTPVPSQLPPTIYPEPAERIVPSPTSPFIGPTTDILINPARGPLPLPVKPTIRIRDQVAYTPVLGHPLPTRILGSTSTLSLQPTLTHPGYVEPTVSATPPTTRRPKTSTTKKSKKQKTTPIPREPKTTIKPSRRTNPLINQKPQLHNPIDEVNVWVGTYFEVKIPADTFFDQEDGSTEKLRLSLRQSQNQAVDEGSWIQFNSTSQLLYGLPDQSHVGQHEFFMIATDKEDSSTTDAFEVHVNRWPFDDLSPVVFTARFHGEPKTLTSDIHKRILLSKKLASALGDRNSSSVTLRNISRGSILVEWTNSSLPKNPCPREQIQAMCRRISDGQGHPTSLFYNAMEPEFIPINISVRGANKCQRFSFVPPGEVFIPVSMGEISIPVPSSATPSSGSGWRSSDDVYLHTVIPAVVVAALLLTAGFIAMICYRKKRRGKLTTEEQATFIKKGVPIIFADELDDAKSPPSSSMPLILREEKPPLPPPQYPSSACGEGSLLNHQILEEYIALSDDDPNAPPYQPPPPFTIPTEGRGSRPKNMTAYRCPPPYVPP</sequence>
<keyword evidence="25" id="KW-0539">Nucleus</keyword>
<evidence type="ECO:0000256" key="36">
    <source>
        <dbReference type="SAM" id="Phobius"/>
    </source>
</evidence>
<keyword evidence="11 36" id="KW-0812">Transmembrane</keyword>
<dbReference type="Gene3D" id="2.60.40.10">
    <property type="entry name" value="Immunoglobulins"/>
    <property type="match status" value="1"/>
</dbReference>
<keyword evidence="8" id="KW-0963">Cytoplasm</keyword>
<dbReference type="FunFam" id="3.40.50.300:FF:000720">
    <property type="entry name" value="Guanine nucleotide-binding protein G(k) subunit alpha"/>
    <property type="match status" value="1"/>
</dbReference>
<dbReference type="SUPFAM" id="SSF47895">
    <property type="entry name" value="Transducin (alpha subunit), insertion domain"/>
    <property type="match status" value="1"/>
</dbReference>
<dbReference type="GO" id="GO:0016010">
    <property type="term" value="C:dystrophin-associated glycoprotein complex"/>
    <property type="evidence" value="ECO:0007669"/>
    <property type="project" value="InterPro"/>
</dbReference>
<dbReference type="Gene3D" id="3.30.70.1040">
    <property type="entry name" value="Dystroglycan, domain 2"/>
    <property type="match status" value="1"/>
</dbReference>
<dbReference type="PROSITE" id="PS51699">
    <property type="entry name" value="SEA_DG"/>
    <property type="match status" value="1"/>
</dbReference>
<evidence type="ECO:0000256" key="34">
    <source>
        <dbReference type="SAM" id="Coils"/>
    </source>
</evidence>
<keyword evidence="18 30" id="KW-0342">GTP-binding</keyword>
<dbReference type="Gene3D" id="2.60.40.150">
    <property type="entry name" value="C2 domain"/>
    <property type="match status" value="1"/>
</dbReference>
<evidence type="ECO:0000256" key="22">
    <source>
        <dbReference type="ARBA" id="ARBA00023180"/>
    </source>
</evidence>
<keyword evidence="20" id="KW-0564">Palmitate</keyword>
<evidence type="ECO:0000256" key="19">
    <source>
        <dbReference type="ARBA" id="ARBA00023136"/>
    </source>
</evidence>
<evidence type="ECO:0000259" key="38">
    <source>
        <dbReference type="PROSITE" id="PS51651"/>
    </source>
</evidence>
<evidence type="ECO:0000256" key="1">
    <source>
        <dbReference type="ARBA" id="ARBA00004135"/>
    </source>
</evidence>
<dbReference type="Pfam" id="PF05454">
    <property type="entry name" value="DAG1"/>
    <property type="match status" value="1"/>
</dbReference>
<comment type="function">
    <text evidence="27">The dystroglycan complex is involved in a number of processes including laminin and basement membrane assembly, sarcolemmal stability, cell survival, peripheral nerve myelination, nodal structure, cell migration, and epithelial polarization.</text>
</comment>
<dbReference type="InterPro" id="IPR001019">
    <property type="entry name" value="Gprotein_alpha_su"/>
</dbReference>
<evidence type="ECO:0000256" key="32">
    <source>
        <dbReference type="PROSITE-ProRule" id="PRU00983"/>
    </source>
</evidence>
<dbReference type="Pfam" id="PF18424">
    <property type="entry name" value="a_DG1_N2"/>
    <property type="match status" value="1"/>
</dbReference>
<feature type="coiled-coil region" evidence="34">
    <location>
        <begin position="70"/>
        <end position="97"/>
    </location>
</feature>
<dbReference type="CDD" id="cd00066">
    <property type="entry name" value="G-alpha"/>
    <property type="match status" value="1"/>
</dbReference>
<dbReference type="InterPro" id="IPR027468">
    <property type="entry name" value="Alpha-dystroglycan_domain_2"/>
</dbReference>
<accession>A0AAD8YSV0</accession>
<feature type="compositionally biased region" description="Basic residues" evidence="35">
    <location>
        <begin position="2329"/>
        <end position="2343"/>
    </location>
</feature>
<feature type="binding site" evidence="30">
    <location>
        <begin position="50"/>
        <end position="55"/>
    </location>
    <ligand>
        <name>GTP</name>
        <dbReference type="ChEBI" id="CHEBI:37565"/>
    </ligand>
</feature>
<keyword evidence="16 36" id="KW-1133">Transmembrane helix</keyword>
<comment type="function">
    <text evidence="33">Guanine nucleotide-binding proteins (G proteins) function as transducers in numerous signaling pathways controlled by G protein-coupled receptors (GPCRs).</text>
</comment>
<name>A0AAD8YSV0_9TELE</name>
<organism evidence="40 41">
    <name type="scientific">Electrophorus voltai</name>
    <dbReference type="NCBI Taxonomy" id="2609070"/>
    <lineage>
        <taxon>Eukaryota</taxon>
        <taxon>Metazoa</taxon>
        <taxon>Chordata</taxon>
        <taxon>Craniata</taxon>
        <taxon>Vertebrata</taxon>
        <taxon>Euteleostomi</taxon>
        <taxon>Actinopterygii</taxon>
        <taxon>Neopterygii</taxon>
        <taxon>Teleostei</taxon>
        <taxon>Ostariophysi</taxon>
        <taxon>Gymnotiformes</taxon>
        <taxon>Gymnotoidei</taxon>
        <taxon>Gymnotidae</taxon>
        <taxon>Electrophorus</taxon>
    </lineage>
</organism>
<evidence type="ECO:0000256" key="11">
    <source>
        <dbReference type="ARBA" id="ARBA00022692"/>
    </source>
</evidence>
<feature type="binding site" evidence="30">
    <location>
        <begin position="183"/>
        <end position="189"/>
    </location>
    <ligand>
        <name>GTP</name>
        <dbReference type="ChEBI" id="CHEBI:37565"/>
    </ligand>
</feature>
<keyword evidence="21" id="KW-1015">Disulfide bond</keyword>
<dbReference type="Gene3D" id="1.10.400.10">
    <property type="entry name" value="GI Alpha 1, domain 2-like"/>
    <property type="match status" value="1"/>
</dbReference>
<evidence type="ECO:0000256" key="5">
    <source>
        <dbReference type="ARBA" id="ARBA00004642"/>
    </source>
</evidence>
<keyword evidence="23" id="KW-0206">Cytoskeleton</keyword>
<dbReference type="PRINTS" id="PR00318">
    <property type="entry name" value="GPROTEINA"/>
</dbReference>
<keyword evidence="26" id="KW-0628">Postsynaptic cell membrane</keyword>
<evidence type="ECO:0000256" key="28">
    <source>
        <dbReference type="ARBA" id="ARBA00024991"/>
    </source>
</evidence>
<dbReference type="InterPro" id="IPR013783">
    <property type="entry name" value="Ig-like_fold"/>
</dbReference>
<evidence type="ECO:0000256" key="9">
    <source>
        <dbReference type="ARBA" id="ARBA00022525"/>
    </source>
</evidence>
<evidence type="ECO:0000256" key="29">
    <source>
        <dbReference type="ARBA" id="ARBA00034100"/>
    </source>
</evidence>
<keyword evidence="19 36" id="KW-0472">Membrane</keyword>
<feature type="domain" description="C2 DOCK-type" evidence="37">
    <location>
        <begin position="680"/>
        <end position="852"/>
    </location>
</feature>
<comment type="subcellular location">
    <subcellularLocation>
        <location evidence="1">Cell membrane</location>
        <location evidence="1">Sarcolemma</location>
    </subcellularLocation>
    <subcellularLocation>
        <location evidence="4">Cell membrane</location>
        <topology evidence="4">Single-pass type I membrane protein</topology>
    </subcellularLocation>
    <subcellularLocation>
        <location evidence="3">Cytoplasm</location>
        <location evidence="3">Cytoskeleton</location>
    </subcellularLocation>
    <subcellularLocation>
        <location evidence="5">Nucleus</location>
        <location evidence="5">Nucleoplasm</location>
    </subcellularLocation>
    <subcellularLocation>
        <location evidence="29">Postsynaptic cell membrane</location>
    </subcellularLocation>
    <subcellularLocation>
        <location evidence="2">Secreted</location>
        <location evidence="2">Extracellular space</location>
    </subcellularLocation>
</comment>
<evidence type="ECO:0000256" key="35">
    <source>
        <dbReference type="SAM" id="MobiDB-lite"/>
    </source>
</evidence>
<dbReference type="GO" id="GO:0005654">
    <property type="term" value="C:nucleoplasm"/>
    <property type="evidence" value="ECO:0007669"/>
    <property type="project" value="UniProtKB-SubCell"/>
</dbReference>
<dbReference type="Pfam" id="PF23554">
    <property type="entry name" value="TPR_DOCK"/>
    <property type="match status" value="1"/>
</dbReference>
<dbReference type="InterPro" id="IPR030398">
    <property type="entry name" value="SEA_DG_dom"/>
</dbReference>
<feature type="binding site" evidence="31">
    <location>
        <position position="54"/>
    </location>
    <ligand>
        <name>Mg(2+)</name>
        <dbReference type="ChEBI" id="CHEBI:18420"/>
    </ligand>
</feature>
<evidence type="ECO:0000256" key="18">
    <source>
        <dbReference type="ARBA" id="ARBA00023134"/>
    </source>
</evidence>
<feature type="domain" description="DOCKER" evidence="38">
    <location>
        <begin position="1213"/>
        <end position="1636"/>
    </location>
</feature>
<dbReference type="SMART" id="SM00275">
    <property type="entry name" value="G_alpha"/>
    <property type="match status" value="1"/>
</dbReference>
<feature type="region of interest" description="Disordered" evidence="35">
    <location>
        <begin position="1752"/>
        <end position="1832"/>
    </location>
</feature>
<dbReference type="CDD" id="cd11303">
    <property type="entry name" value="Dystroglycan_repeat"/>
    <property type="match status" value="1"/>
</dbReference>
<evidence type="ECO:0000256" key="17">
    <source>
        <dbReference type="ARBA" id="ARBA00023018"/>
    </source>
</evidence>
<evidence type="ECO:0000256" key="12">
    <source>
        <dbReference type="ARBA" id="ARBA00022723"/>
    </source>
</evidence>
<dbReference type="GO" id="GO:0005576">
    <property type="term" value="C:extracellular region"/>
    <property type="evidence" value="ECO:0007669"/>
    <property type="project" value="UniProtKB-SubCell"/>
</dbReference>
<dbReference type="PROSITE" id="PS51650">
    <property type="entry name" value="C2_DOCK"/>
    <property type="match status" value="1"/>
</dbReference>
<dbReference type="InterPro" id="IPR011025">
    <property type="entry name" value="GproteinA_insert"/>
</dbReference>
<evidence type="ECO:0000256" key="4">
    <source>
        <dbReference type="ARBA" id="ARBA00004251"/>
    </source>
</evidence>
<evidence type="ECO:0000256" key="21">
    <source>
        <dbReference type="ARBA" id="ARBA00023157"/>
    </source>
</evidence>
<dbReference type="CDD" id="cd11305">
    <property type="entry name" value="alpha_DG_C"/>
    <property type="match status" value="1"/>
</dbReference>
<dbReference type="Gene3D" id="1.20.58.740">
    <property type="match status" value="1"/>
</dbReference>
<keyword evidence="22" id="KW-0325">Glycoprotein</keyword>
<feature type="compositionally biased region" description="Polar residues" evidence="35">
    <location>
        <begin position="2360"/>
        <end position="2370"/>
    </location>
</feature>
<dbReference type="InterPro" id="IPR043161">
    <property type="entry name" value="DOCK_C_lobe_A"/>
</dbReference>
<dbReference type="InterPro" id="IPR027417">
    <property type="entry name" value="P-loop_NTPase"/>
</dbReference>
<dbReference type="GO" id="GO:0042383">
    <property type="term" value="C:sarcolemma"/>
    <property type="evidence" value="ECO:0007669"/>
    <property type="project" value="UniProtKB-SubCell"/>
</dbReference>
<keyword evidence="34" id="KW-0175">Coiled coil</keyword>
<feature type="transmembrane region" description="Helical" evidence="36">
    <location>
        <begin position="2632"/>
        <end position="2653"/>
    </location>
</feature>
<feature type="region of interest" description="Disordered" evidence="35">
    <location>
        <begin position="2306"/>
        <end position="2370"/>
    </location>
</feature>
<dbReference type="GO" id="GO:0005856">
    <property type="term" value="C:cytoskeleton"/>
    <property type="evidence" value="ECO:0007669"/>
    <property type="project" value="UniProtKB-SubCell"/>
</dbReference>
<dbReference type="Proteomes" id="UP001239994">
    <property type="component" value="Unassembled WGS sequence"/>
</dbReference>
<feature type="region of interest" description="Disordered" evidence="35">
    <location>
        <begin position="2731"/>
        <end position="2773"/>
    </location>
</feature>
<dbReference type="InterPro" id="IPR041631">
    <property type="entry name" value="Alpha_DG1_N2"/>
</dbReference>
<evidence type="ECO:0000256" key="14">
    <source>
        <dbReference type="ARBA" id="ARBA00022741"/>
    </source>
</evidence>
<keyword evidence="17" id="KW-0770">Synapse</keyword>
<evidence type="ECO:0000256" key="16">
    <source>
        <dbReference type="ARBA" id="ARBA00022989"/>
    </source>
</evidence>
<evidence type="ECO:0000313" key="40">
    <source>
        <dbReference type="EMBL" id="KAK1786580.1"/>
    </source>
</evidence>
<dbReference type="InterPro" id="IPR015919">
    <property type="entry name" value="Cadherin-like_sf"/>
</dbReference>
<comment type="similarity">
    <text evidence="32">Belongs to the DOCK family.</text>
</comment>
<evidence type="ECO:0000256" key="13">
    <source>
        <dbReference type="ARBA" id="ARBA00022729"/>
    </source>
</evidence>
<evidence type="ECO:0000256" key="30">
    <source>
        <dbReference type="PIRSR" id="PIRSR601019-1"/>
    </source>
</evidence>
<evidence type="ECO:0000256" key="3">
    <source>
        <dbReference type="ARBA" id="ARBA00004245"/>
    </source>
</evidence>
<dbReference type="Gene3D" id="3.40.50.300">
    <property type="entry name" value="P-loop containing nucleotide triphosphate hydrolases"/>
    <property type="match status" value="1"/>
</dbReference>
<dbReference type="Pfam" id="PF20421">
    <property type="entry name" value="DHR-2_Lobe_C"/>
    <property type="match status" value="1"/>
</dbReference>
<dbReference type="SUPFAM" id="SSF52540">
    <property type="entry name" value="P-loop containing nucleoside triphosphate hydrolases"/>
    <property type="match status" value="1"/>
</dbReference>
<feature type="binding site" evidence="31">
    <location>
        <position position="189"/>
    </location>
    <ligand>
        <name>Mg(2+)</name>
        <dbReference type="ChEBI" id="CHEBI:18420"/>
    </ligand>
</feature>
<evidence type="ECO:0000256" key="20">
    <source>
        <dbReference type="ARBA" id="ARBA00023139"/>
    </source>
</evidence>
<dbReference type="FunFam" id="2.60.40.150:FF:000045">
    <property type="entry name" value="Dedicator of cytokinesis protein 4"/>
    <property type="match status" value="1"/>
</dbReference>
<proteinExistence type="inferred from homology"/>
<evidence type="ECO:0000313" key="41">
    <source>
        <dbReference type="Proteomes" id="UP001239994"/>
    </source>
</evidence>
<dbReference type="Pfam" id="PF00503">
    <property type="entry name" value="G-alpha"/>
    <property type="match status" value="1"/>
</dbReference>